<evidence type="ECO:0000256" key="2">
    <source>
        <dbReference type="ARBA" id="ARBA00022679"/>
    </source>
</evidence>
<dbReference type="PANTHER" id="PTHR34106">
    <property type="entry name" value="GLYCOSIDASE"/>
    <property type="match status" value="1"/>
</dbReference>
<dbReference type="VEuPathDB" id="FungiDB:DIURU_003520"/>
<evidence type="ECO:0008006" key="5">
    <source>
        <dbReference type="Google" id="ProtNLM"/>
    </source>
</evidence>
<keyword evidence="1" id="KW-0328">Glycosyltransferase</keyword>
<dbReference type="PANTHER" id="PTHR34106:SF5">
    <property type="entry name" value="GLYCOSIDASE"/>
    <property type="match status" value="1"/>
</dbReference>
<organism evidence="3 4">
    <name type="scientific">Diutina rugosa</name>
    <name type="common">Yeast</name>
    <name type="synonym">Candida rugosa</name>
    <dbReference type="NCBI Taxonomy" id="5481"/>
    <lineage>
        <taxon>Eukaryota</taxon>
        <taxon>Fungi</taxon>
        <taxon>Dikarya</taxon>
        <taxon>Ascomycota</taxon>
        <taxon>Saccharomycotina</taxon>
        <taxon>Pichiomycetes</taxon>
        <taxon>Debaryomycetaceae</taxon>
        <taxon>Diutina</taxon>
    </lineage>
</organism>
<proteinExistence type="predicted"/>
<sequence length="333" mass="37669">MQVPVVDADNCVVNDKKYQPPSTFPIGPFTRYEHNPILVPDQNREFESGYLYNATAIVVDDRVWLLYRAQSTNKTSSVGLAWSSDGVTFTKYPKPIIYPTEPWEAKGGCEDPRIVFDYENKRFVVTYTGYDSKTARLCVAYSKDLLNWTKLPPFVKPSKDGEQGSEWSKSGAIFNEKVNGRYWMVYGEGNHKLAYSEDMINWTMAGSFSNPEVFTVPRFPYESRLIEPGPAPIKLTTGQWAFLYNASTNGDDQLGLEPTTYTLSQMLVDLPAIEQGPVARLERPFMRPESDNEKNGQVDKVVFCEGVVQFHGKWFLYYGQGDSELGVAFADVV</sequence>
<evidence type="ECO:0000256" key="1">
    <source>
        <dbReference type="ARBA" id="ARBA00022676"/>
    </source>
</evidence>
<dbReference type="Gene3D" id="2.115.10.20">
    <property type="entry name" value="Glycosyl hydrolase domain, family 43"/>
    <property type="match status" value="1"/>
</dbReference>
<dbReference type="InterPro" id="IPR023296">
    <property type="entry name" value="Glyco_hydro_beta-prop_sf"/>
</dbReference>
<dbReference type="SUPFAM" id="SSF75005">
    <property type="entry name" value="Arabinanase/levansucrase/invertase"/>
    <property type="match status" value="1"/>
</dbReference>
<dbReference type="CDD" id="cd18610">
    <property type="entry name" value="GH130_BT3780-like"/>
    <property type="match status" value="1"/>
</dbReference>
<dbReference type="GO" id="GO:0016757">
    <property type="term" value="F:glycosyltransferase activity"/>
    <property type="evidence" value="ECO:0007669"/>
    <property type="project" value="UniProtKB-KW"/>
</dbReference>
<gene>
    <name evidence="3" type="ORF">DIURU_003520</name>
</gene>
<evidence type="ECO:0000313" key="4">
    <source>
        <dbReference type="Proteomes" id="UP000449547"/>
    </source>
</evidence>
<comment type="caution">
    <text evidence="3">The sequence shown here is derived from an EMBL/GenBank/DDBJ whole genome shotgun (WGS) entry which is preliminary data.</text>
</comment>
<keyword evidence="4" id="KW-1185">Reference proteome</keyword>
<reference evidence="3 4" key="1">
    <citation type="submission" date="2019-07" db="EMBL/GenBank/DDBJ databases">
        <title>Genome assembly of two rare yeast pathogens: Diutina rugosa and Trichomonascus ciferrii.</title>
        <authorList>
            <person name="Mixao V."/>
            <person name="Saus E."/>
            <person name="Hansen A."/>
            <person name="Lass-Flor C."/>
            <person name="Gabaldon T."/>
        </authorList>
    </citation>
    <scope>NUCLEOTIDE SEQUENCE [LARGE SCALE GENOMIC DNA]</scope>
    <source>
        <strain evidence="3 4">CBS 613</strain>
    </source>
</reference>
<dbReference type="AlphaFoldDB" id="A0A642UL67"/>
<keyword evidence="2" id="KW-0808">Transferase</keyword>
<accession>A0A642UL67</accession>
<dbReference type="Proteomes" id="UP000449547">
    <property type="component" value="Unassembled WGS sequence"/>
</dbReference>
<dbReference type="PIRSF" id="PIRSF016202">
    <property type="entry name" value="PH1107"/>
    <property type="match status" value="1"/>
</dbReference>
<dbReference type="OrthoDB" id="21615at2759"/>
<dbReference type="OMA" id="KYYMIWG"/>
<dbReference type="EMBL" id="SWFT01000105">
    <property type="protein sequence ID" value="KAA8901150.1"/>
    <property type="molecule type" value="Genomic_DNA"/>
</dbReference>
<protein>
    <recommendedName>
        <fullName evidence="5">Glycosyl hydrolase family 32 N-terminal domain-containing protein</fullName>
    </recommendedName>
</protein>
<dbReference type="InterPro" id="IPR007184">
    <property type="entry name" value="Mannoside_phosphorylase"/>
</dbReference>
<name>A0A642UL67_DIURU</name>
<dbReference type="RefSeq" id="XP_034011773.1">
    <property type="nucleotide sequence ID" value="XM_034156292.1"/>
</dbReference>
<dbReference type="Pfam" id="PF04041">
    <property type="entry name" value="Glyco_hydro_130"/>
    <property type="match status" value="1"/>
</dbReference>
<evidence type="ECO:0000313" key="3">
    <source>
        <dbReference type="EMBL" id="KAA8901150.1"/>
    </source>
</evidence>
<dbReference type="GeneID" id="54782171"/>